<evidence type="ECO:0000313" key="8">
    <source>
        <dbReference type="Proteomes" id="UP000315017"/>
    </source>
</evidence>
<name>A0A517YL14_9BACT</name>
<dbReference type="GO" id="GO:0016788">
    <property type="term" value="F:hydrolase activity, acting on ester bonds"/>
    <property type="evidence" value="ECO:0007669"/>
    <property type="project" value="UniProtKB-UniRule"/>
</dbReference>
<evidence type="ECO:0000256" key="4">
    <source>
        <dbReference type="ARBA" id="ARBA00022801"/>
    </source>
</evidence>
<gene>
    <name evidence="7" type="primary">yrrK</name>
    <name evidence="7" type="ORF">ETAA8_60520</name>
</gene>
<protein>
    <recommendedName>
        <fullName evidence="5">Putative pre-16S rRNA nuclease</fullName>
        <ecNumber evidence="5">3.1.-.-</ecNumber>
    </recommendedName>
</protein>
<dbReference type="GO" id="GO:0004518">
    <property type="term" value="F:nuclease activity"/>
    <property type="evidence" value="ECO:0007669"/>
    <property type="project" value="UniProtKB-KW"/>
</dbReference>
<evidence type="ECO:0000259" key="6">
    <source>
        <dbReference type="SMART" id="SM00732"/>
    </source>
</evidence>
<comment type="function">
    <text evidence="5">Could be a nuclease involved in processing of the 5'-end of pre-16S rRNA.</text>
</comment>
<keyword evidence="2 5" id="KW-0690">Ribosome biogenesis</keyword>
<dbReference type="EC" id="3.1.-.-" evidence="5"/>
<organism evidence="7 8">
    <name type="scientific">Anatilimnocola aggregata</name>
    <dbReference type="NCBI Taxonomy" id="2528021"/>
    <lineage>
        <taxon>Bacteria</taxon>
        <taxon>Pseudomonadati</taxon>
        <taxon>Planctomycetota</taxon>
        <taxon>Planctomycetia</taxon>
        <taxon>Pirellulales</taxon>
        <taxon>Pirellulaceae</taxon>
        <taxon>Anatilimnocola</taxon>
    </lineage>
</organism>
<dbReference type="GO" id="GO:0005829">
    <property type="term" value="C:cytosol"/>
    <property type="evidence" value="ECO:0007669"/>
    <property type="project" value="TreeGrafter"/>
</dbReference>
<dbReference type="SUPFAM" id="SSF53098">
    <property type="entry name" value="Ribonuclease H-like"/>
    <property type="match status" value="1"/>
</dbReference>
<dbReference type="SMART" id="SM00732">
    <property type="entry name" value="YqgFc"/>
    <property type="match status" value="1"/>
</dbReference>
<dbReference type="PANTHER" id="PTHR33317">
    <property type="entry name" value="POLYNUCLEOTIDYL TRANSFERASE, RIBONUCLEASE H-LIKE SUPERFAMILY PROTEIN"/>
    <property type="match status" value="1"/>
</dbReference>
<dbReference type="AlphaFoldDB" id="A0A517YL14"/>
<dbReference type="Gene3D" id="3.30.420.140">
    <property type="entry name" value="YqgF/RNase H-like domain"/>
    <property type="match status" value="1"/>
</dbReference>
<dbReference type="Proteomes" id="UP000315017">
    <property type="component" value="Chromosome"/>
</dbReference>
<keyword evidence="8" id="KW-1185">Reference proteome</keyword>
<sequence length="160" mass="17751">MKESPPHEPDGVPRTGRIAAIDYGSVRIGVAITDPEQKFASPLENYSRRSEPKDAEWLQQLVQSERIVGLVIGLPLHTSGTESQKSAEVRKFAAWLAPLVKVPIALFDERFTTSQANELMAEAGLSTKQRKERRDKIAAHVLLLSYLDSSRTLNSPTTLE</sequence>
<evidence type="ECO:0000256" key="1">
    <source>
        <dbReference type="ARBA" id="ARBA00022490"/>
    </source>
</evidence>
<dbReference type="OrthoDB" id="9790539at2"/>
<evidence type="ECO:0000256" key="5">
    <source>
        <dbReference type="HAMAP-Rule" id="MF_00651"/>
    </source>
</evidence>
<dbReference type="PANTHER" id="PTHR33317:SF4">
    <property type="entry name" value="POLYNUCLEOTIDYL TRANSFERASE, RIBONUCLEASE H-LIKE SUPERFAMILY PROTEIN"/>
    <property type="match status" value="1"/>
</dbReference>
<dbReference type="GO" id="GO:0000967">
    <property type="term" value="P:rRNA 5'-end processing"/>
    <property type="evidence" value="ECO:0007669"/>
    <property type="project" value="UniProtKB-UniRule"/>
</dbReference>
<proteinExistence type="inferred from homology"/>
<dbReference type="EMBL" id="CP036274">
    <property type="protein sequence ID" value="QDU30903.1"/>
    <property type="molecule type" value="Genomic_DNA"/>
</dbReference>
<keyword evidence="3 5" id="KW-0540">Nuclease</keyword>
<accession>A0A517YL14</accession>
<comment type="subcellular location">
    <subcellularLocation>
        <location evidence="5">Cytoplasm</location>
    </subcellularLocation>
</comment>
<dbReference type="Pfam" id="PF03652">
    <property type="entry name" value="RuvX"/>
    <property type="match status" value="1"/>
</dbReference>
<dbReference type="InterPro" id="IPR012337">
    <property type="entry name" value="RNaseH-like_sf"/>
</dbReference>
<keyword evidence="1 5" id="KW-0963">Cytoplasm</keyword>
<evidence type="ECO:0000313" key="7">
    <source>
        <dbReference type="EMBL" id="QDU30903.1"/>
    </source>
</evidence>
<dbReference type="InterPro" id="IPR037027">
    <property type="entry name" value="YqgF/RNaseH-like_dom_sf"/>
</dbReference>
<dbReference type="InterPro" id="IPR005227">
    <property type="entry name" value="YqgF"/>
</dbReference>
<dbReference type="HAMAP" id="MF_00651">
    <property type="entry name" value="Nuclease_YqgF"/>
    <property type="match status" value="1"/>
</dbReference>
<reference evidence="7 8" key="1">
    <citation type="submission" date="2019-02" db="EMBL/GenBank/DDBJ databases">
        <title>Deep-cultivation of Planctomycetes and their phenomic and genomic characterization uncovers novel biology.</title>
        <authorList>
            <person name="Wiegand S."/>
            <person name="Jogler M."/>
            <person name="Boedeker C."/>
            <person name="Pinto D."/>
            <person name="Vollmers J."/>
            <person name="Rivas-Marin E."/>
            <person name="Kohn T."/>
            <person name="Peeters S.H."/>
            <person name="Heuer A."/>
            <person name="Rast P."/>
            <person name="Oberbeckmann S."/>
            <person name="Bunk B."/>
            <person name="Jeske O."/>
            <person name="Meyerdierks A."/>
            <person name="Storesund J.E."/>
            <person name="Kallscheuer N."/>
            <person name="Luecker S."/>
            <person name="Lage O.M."/>
            <person name="Pohl T."/>
            <person name="Merkel B.J."/>
            <person name="Hornburger P."/>
            <person name="Mueller R.-W."/>
            <person name="Bruemmer F."/>
            <person name="Labrenz M."/>
            <person name="Spormann A.M."/>
            <person name="Op den Camp H."/>
            <person name="Overmann J."/>
            <person name="Amann R."/>
            <person name="Jetten M.S.M."/>
            <person name="Mascher T."/>
            <person name="Medema M.H."/>
            <person name="Devos D.P."/>
            <person name="Kaster A.-K."/>
            <person name="Ovreas L."/>
            <person name="Rohde M."/>
            <person name="Galperin M.Y."/>
            <person name="Jogler C."/>
        </authorList>
    </citation>
    <scope>NUCLEOTIDE SEQUENCE [LARGE SCALE GENOMIC DNA]</scope>
    <source>
        <strain evidence="7 8">ETA_A8</strain>
    </source>
</reference>
<feature type="domain" description="YqgF/RNase H-like" evidence="6">
    <location>
        <begin position="16"/>
        <end position="116"/>
    </location>
</feature>
<comment type="similarity">
    <text evidence="5">Belongs to the YqgF HJR family.</text>
</comment>
<evidence type="ECO:0000256" key="2">
    <source>
        <dbReference type="ARBA" id="ARBA00022517"/>
    </source>
</evidence>
<keyword evidence="4 5" id="KW-0378">Hydrolase</keyword>
<dbReference type="InterPro" id="IPR006641">
    <property type="entry name" value="YqgF/RNaseH-like_dom"/>
</dbReference>
<dbReference type="NCBIfam" id="TIGR00250">
    <property type="entry name" value="RNAse_H_YqgF"/>
    <property type="match status" value="1"/>
</dbReference>
<dbReference type="KEGG" id="aagg:ETAA8_60520"/>
<dbReference type="CDD" id="cd16964">
    <property type="entry name" value="YqgF"/>
    <property type="match status" value="1"/>
</dbReference>
<evidence type="ECO:0000256" key="3">
    <source>
        <dbReference type="ARBA" id="ARBA00022722"/>
    </source>
</evidence>